<dbReference type="PANTHER" id="PTHR23076">
    <property type="entry name" value="METALLOPROTEASE M41 FTSH"/>
    <property type="match status" value="1"/>
</dbReference>
<comment type="caution">
    <text evidence="4">The sequence shown here is derived from an EMBL/GenBank/DDBJ whole genome shotgun (WGS) entry which is preliminary data.</text>
</comment>
<evidence type="ECO:0000313" key="5">
    <source>
        <dbReference type="Proteomes" id="UP000192652"/>
    </source>
</evidence>
<feature type="domain" description="AAA+ ATPase" evidence="3">
    <location>
        <begin position="449"/>
        <end position="588"/>
    </location>
</feature>
<name>A0ABX3PCU5_9HYPH</name>
<keyword evidence="5" id="KW-1185">Reference proteome</keyword>
<organism evidence="4 5">
    <name type="scientific">Xaviernesmea rhizosphaerae</name>
    <dbReference type="NCBI Taxonomy" id="1672749"/>
    <lineage>
        <taxon>Bacteria</taxon>
        <taxon>Pseudomonadati</taxon>
        <taxon>Pseudomonadota</taxon>
        <taxon>Alphaproteobacteria</taxon>
        <taxon>Hyphomicrobiales</taxon>
        <taxon>Rhizobiaceae</taxon>
        <taxon>Rhizobium/Agrobacterium group</taxon>
        <taxon>Xaviernesmea</taxon>
    </lineage>
</organism>
<evidence type="ECO:0000256" key="1">
    <source>
        <dbReference type="RuleBase" id="RU003651"/>
    </source>
</evidence>
<dbReference type="InterPro" id="IPR003593">
    <property type="entry name" value="AAA+_ATPase"/>
</dbReference>
<feature type="compositionally biased region" description="Acidic residues" evidence="2">
    <location>
        <begin position="344"/>
        <end position="354"/>
    </location>
</feature>
<dbReference type="SUPFAM" id="SSF52540">
    <property type="entry name" value="P-loop containing nucleoside triphosphate hydrolases"/>
    <property type="match status" value="1"/>
</dbReference>
<dbReference type="PROSITE" id="PS00674">
    <property type="entry name" value="AAA"/>
    <property type="match status" value="1"/>
</dbReference>
<dbReference type="Gene3D" id="3.40.50.300">
    <property type="entry name" value="P-loop containing nucleotide triphosphate hydrolases"/>
    <property type="match status" value="1"/>
</dbReference>
<dbReference type="Pfam" id="PF00004">
    <property type="entry name" value="AAA"/>
    <property type="match status" value="1"/>
</dbReference>
<protein>
    <recommendedName>
        <fullName evidence="3">AAA+ ATPase domain-containing protein</fullName>
    </recommendedName>
</protein>
<dbReference type="CDD" id="cd19481">
    <property type="entry name" value="RecA-like_protease"/>
    <property type="match status" value="1"/>
</dbReference>
<evidence type="ECO:0000313" key="4">
    <source>
        <dbReference type="EMBL" id="OQP86040.1"/>
    </source>
</evidence>
<proteinExistence type="inferred from homology"/>
<feature type="region of interest" description="Disordered" evidence="2">
    <location>
        <begin position="341"/>
        <end position="412"/>
    </location>
</feature>
<feature type="region of interest" description="Disordered" evidence="2">
    <location>
        <begin position="630"/>
        <end position="658"/>
    </location>
</feature>
<evidence type="ECO:0000256" key="2">
    <source>
        <dbReference type="SAM" id="MobiDB-lite"/>
    </source>
</evidence>
<keyword evidence="1" id="KW-0547">Nucleotide-binding</keyword>
<feature type="compositionally biased region" description="Polar residues" evidence="2">
    <location>
        <begin position="364"/>
        <end position="381"/>
    </location>
</feature>
<comment type="similarity">
    <text evidence="1">Belongs to the AAA ATPase family.</text>
</comment>
<dbReference type="Proteomes" id="UP000192652">
    <property type="component" value="Unassembled WGS sequence"/>
</dbReference>
<accession>A0ABX3PCU5</accession>
<dbReference type="SMART" id="SM00382">
    <property type="entry name" value="AAA"/>
    <property type="match status" value="1"/>
</dbReference>
<dbReference type="InterPro" id="IPR003959">
    <property type="entry name" value="ATPase_AAA_core"/>
</dbReference>
<sequence>MSKLASLFVHRLQRIARREAQRNAHRNGLLHLEMIEIGGHVVRRYRPAFDTSNLSGDIDLDLAWLHRTYGGYLLPLPETPSAPGSAARAAAVVASLPTQCIQAGSAEHLSAADHAHRAYAVRLVGLAGRGPLISNVVAATVLSSAIENSRHPFAKIMQAATMSAPVVSLHARIGGFEQAMRRLIELPGFIPGRPPHGIDSDYAYDDATFAEFEATGRTYIQFIGDSAGRIGGAALQRRLVNALTRDCPVVAIAQKAESIPSEIRLAADIDLATGCLDYASIRSMVETLHGAAGIAAFEQWPQAYDVHYLTIEDVVLAFRPGRSAPQVIAVLASLTERNRMAAIDGDDGDDEDGMQDPASKGGQKASTAKQRAASSEKTSSGNNGGAGSKRDKPSGAEVIQPEHAGEGESNRSPLVIEKLSGYGKAKAWALNLKADLADHRAGTLAWSQMSSKLLLSGAPGTGKTTFARALCNSLQIPLVVTSVSTWLQGGHLSDVIARMARTFAEALALAPAILFIDEIDGIGKRQPAEREYADYWNAVVNKALELLDGAVKSEGLVIVGATNRPDDIDEALKRSGRLETHIDIPKPGVAALAEIFAHHLGDDIAVLVGGAGAGNDTANEAQAENPLIARGGDSLLNDADGQADAHIEGNDVQKGART</sequence>
<dbReference type="EMBL" id="MSPX01000010">
    <property type="protein sequence ID" value="OQP86040.1"/>
    <property type="molecule type" value="Genomic_DNA"/>
</dbReference>
<dbReference type="InterPro" id="IPR027417">
    <property type="entry name" value="P-loop_NTPase"/>
</dbReference>
<dbReference type="RefSeq" id="WP_081176514.1">
    <property type="nucleotide sequence ID" value="NZ_MSPX01000010.1"/>
</dbReference>
<keyword evidence="1" id="KW-0067">ATP-binding</keyword>
<evidence type="ECO:0000259" key="3">
    <source>
        <dbReference type="SMART" id="SM00382"/>
    </source>
</evidence>
<gene>
    <name evidence="4" type="ORF">BTR14_13230</name>
</gene>
<dbReference type="InterPro" id="IPR003960">
    <property type="entry name" value="ATPase_AAA_CS"/>
</dbReference>
<dbReference type="PANTHER" id="PTHR23076:SF97">
    <property type="entry name" value="ATP-DEPENDENT ZINC METALLOPROTEASE YME1L1"/>
    <property type="match status" value="1"/>
</dbReference>
<reference evidence="4 5" key="1">
    <citation type="journal article" date="2017" name="Antonie Van Leeuwenhoek">
        <title>Rhizobium rhizosphaerae sp. nov., a novel species isolated from rice rhizosphere.</title>
        <authorList>
            <person name="Zhao J.J."/>
            <person name="Zhang J."/>
            <person name="Zhang R.J."/>
            <person name="Zhang C.W."/>
            <person name="Yin H.Q."/>
            <person name="Zhang X.X."/>
        </authorList>
    </citation>
    <scope>NUCLEOTIDE SEQUENCE [LARGE SCALE GENOMIC DNA]</scope>
    <source>
        <strain evidence="4 5">RD15</strain>
    </source>
</reference>